<accession>A0A5J6VMG9</accession>
<reference evidence="1" key="1">
    <citation type="journal article" date="2019" name="Philos. Trans. R. Soc. Lond., B, Biol. Sci.">
        <title>Targeted metagenomic recovery of four divergent viruses reveals shared and distinctive characteristics of giant viruses of marine eukaryotes.</title>
        <authorList>
            <person name="Needham D.M."/>
            <person name="Poirier C."/>
            <person name="Hehenberger E."/>
            <person name="Jimenez V."/>
            <person name="Swalwell J.E."/>
            <person name="Santoro A.E."/>
            <person name="Worden A.Z."/>
        </authorList>
    </citation>
    <scope>NUCLEOTIDE SEQUENCE</scope>
    <source>
        <strain evidence="1">OPacV-421</strain>
    </source>
</reference>
<organism evidence="1">
    <name type="scientific">Megaviridae environmental sample</name>
    <dbReference type="NCBI Taxonomy" id="1737588"/>
    <lineage>
        <taxon>Viruses</taxon>
        <taxon>Varidnaviria</taxon>
        <taxon>Bamfordvirae</taxon>
        <taxon>Nucleocytoviricota</taxon>
        <taxon>Megaviricetes</taxon>
        <taxon>Imitervirales</taxon>
        <taxon>Mimiviridae</taxon>
        <taxon>environmental samples</taxon>
    </lineage>
</organism>
<dbReference type="EMBL" id="MN448299">
    <property type="protein sequence ID" value="QFG75118.1"/>
    <property type="molecule type" value="Genomic_DNA"/>
</dbReference>
<protein>
    <submittedName>
        <fullName evidence="1">Uncharacterized protein</fullName>
    </submittedName>
</protein>
<evidence type="ECO:0000313" key="1">
    <source>
        <dbReference type="EMBL" id="QFG75118.1"/>
    </source>
</evidence>
<sequence length="299" mass="36043">MINPTKHSYFYHKKNRIEENDTIEPIEDIYTIFHSLKKHMIDATIFQIKGHGSKISNQNWEMFLNTPTFEPTKTNAHLFNHFNYKVFEWCKMNIDEIHTNKVVVQYDGDKLLENNYEHSDTLLQNYTGMIFGLVYYLLSLNKDVHLLCILDKPENKWKKNIDYHWNNGLKQINQLGVDVHFWIYDLLSICDKQTNILQNTFNIKKNDTEYLDRWGYKGCWNIVYLTTFNSKDHRILYFGVGNVVIDELIYLKHLDPVIFQRIKHHMYFYTLTRMHSFKDKTICYKLIPNIEYIKQIIHI</sequence>
<name>A0A5J6VMG9_9VIRU</name>
<proteinExistence type="predicted"/>